<dbReference type="Gene3D" id="3.30.450.40">
    <property type="match status" value="1"/>
</dbReference>
<dbReference type="EMBL" id="CAJRAU010000002">
    <property type="protein sequence ID" value="CAG5068617.1"/>
    <property type="molecule type" value="Genomic_DNA"/>
</dbReference>
<feature type="signal peptide" evidence="1">
    <location>
        <begin position="1"/>
        <end position="21"/>
    </location>
</feature>
<dbReference type="Pfam" id="PF13185">
    <property type="entry name" value="GAF_2"/>
    <property type="match status" value="1"/>
</dbReference>
<evidence type="ECO:0000313" key="4">
    <source>
        <dbReference type="Proteomes" id="UP000679725"/>
    </source>
</evidence>
<dbReference type="RefSeq" id="WP_215232754.1">
    <property type="nucleotide sequence ID" value="NZ_CAJRAU010000002.1"/>
</dbReference>
<dbReference type="InterPro" id="IPR011123">
    <property type="entry name" value="Y_Y_Y"/>
</dbReference>
<dbReference type="InterPro" id="IPR029016">
    <property type="entry name" value="GAF-like_dom_sf"/>
</dbReference>
<feature type="chain" id="PRO_5045633906" description="GAF domain-containing protein" evidence="1">
    <location>
        <begin position="22"/>
        <end position="1189"/>
    </location>
</feature>
<dbReference type="InterPro" id="IPR015943">
    <property type="entry name" value="WD40/YVTN_repeat-like_dom_sf"/>
</dbReference>
<dbReference type="SMART" id="SM00065">
    <property type="entry name" value="GAF"/>
    <property type="match status" value="1"/>
</dbReference>
<gene>
    <name evidence="3" type="ORF">DYBT9623_01349</name>
</gene>
<name>A0ABM8UME3_9BACT</name>
<dbReference type="Gene3D" id="3.30.565.10">
    <property type="entry name" value="Histidine kinase-like ATPase, C-terminal domain"/>
    <property type="match status" value="1"/>
</dbReference>
<dbReference type="InterPro" id="IPR050640">
    <property type="entry name" value="Bact_2-comp_sensor_kinase"/>
</dbReference>
<evidence type="ECO:0000259" key="2">
    <source>
        <dbReference type="SMART" id="SM00065"/>
    </source>
</evidence>
<feature type="domain" description="GAF" evidence="2">
    <location>
        <begin position="812"/>
        <end position="959"/>
    </location>
</feature>
<dbReference type="Proteomes" id="UP000679725">
    <property type="component" value="Unassembled WGS sequence"/>
</dbReference>
<evidence type="ECO:0000313" key="3">
    <source>
        <dbReference type="EMBL" id="CAG5068617.1"/>
    </source>
</evidence>
<dbReference type="Gene3D" id="2.60.40.10">
    <property type="entry name" value="Immunoglobulins"/>
    <property type="match status" value="1"/>
</dbReference>
<dbReference type="PANTHER" id="PTHR34220">
    <property type="entry name" value="SENSOR HISTIDINE KINASE YPDA"/>
    <property type="match status" value="1"/>
</dbReference>
<sequence>MRLFRYLTLLSLVFTATTARGQFIFQNFGEVDGLNAKDVLCLSKDPDGYLWIGTTNGLNRYDGNQIRAYQNPELQKSVYVSAIAAIDKHKTLLLATSVGLLTFNKSKTAFYRDKRFASLTNKRILSIKEDGDGRLWIICKSEIYIFNGEKVVPLIQEYPQAKKLLSQNFSFSASSAFCWDKSRSGFWIGGYQTFFFDIKNKVLYDSAYNPRQYPILNKTLVTALALDMNANLWYASTSDFSLNFWDARSNGVTTHYKFDNKKATDGCNYLFVDNQNRLWISTWMYAAYVKDYGKPIKKVPYNQDSPNSIGYGFIQHILEDEEGNLWFATINGVSKLAVNSPFRAIYKLPSYEFFLETNFAHINSIVIDQDKIYAAKEDGVVLYDMEQRTFKRYFVSGKQYHRNRFIMVSKAANEWWMAGPEGIFTINGRRQVLNKLKNSPNGIVNVVLTDLKGRIWFHVYRDAIYRYDPNSGSLLRFDGTESKYGLFKYANCQSFLQMRNGDILFAIRGLGFLKYTDKEERFSVIPVANPEKFDVRQSVEDPEGNIWSAIWERGIYKINTRGELIDSLHNQNGLLFNQINSIAIDARGAIWAAGPGGLLFFFTETKKVTRVQINLGKTLQDYWNYIYASNNRVYAVMLDHVVEIDPFKFAKLPVRKPPHVTSIKIFGTELDEIDKPILQLKPEDNYVTFQYASLSHRDVPSLQYSYMLEGIDDKWVDAGRNLHVSYNSLKPGYYNFKVKSTDENGRWMDDFTTVRVRVLPHWWQTWWFFVLAGTLSAVFMDATYKGYRNRKQKVTFNNAIAYFANSVYGENSVNEICWDIARNCISQLRFEDCVVYLWDEGRQKLIQKATYGIKNEREHEILNPLELELGEGIVGTAAATKKPLIIKDTRKDSRYIVDDEARLSEIAVPILHEGKVIGVIDSEHSMKRFFTEGHARVLSTIASISANKIAEAQAEEQAQQKEMMLLEINKMLAESQLMALRAQMNPHFVFNCLNSIQECIVTQKYGEASKYLNKFSKLFRRVLNNSDQNLVTIEEENDVLQLYLELEQMRFEQSFSFKIIVDRDLDAEDILLPSMLLQPYVENALWHGLMHKDGDRQLSIKYERMDDDVFRCLINDNGIGRKKSLEIKEFNSKGKRHKSKGLQIAKDRLDLLEKQGRHASVQITDKYDEQGNATGTLVTIELSTFLNNT</sequence>
<dbReference type="Pfam" id="PF07494">
    <property type="entry name" value="Reg_prop"/>
    <property type="match status" value="2"/>
</dbReference>
<reference evidence="3 4" key="1">
    <citation type="submission" date="2021-04" db="EMBL/GenBank/DDBJ databases">
        <authorList>
            <person name="Rodrigo-Torres L."/>
            <person name="Arahal R. D."/>
            <person name="Lucena T."/>
        </authorList>
    </citation>
    <scope>NUCLEOTIDE SEQUENCE [LARGE SCALE GENOMIC DNA]</scope>
    <source>
        <strain evidence="3 4">CECT 9623</strain>
    </source>
</reference>
<dbReference type="SUPFAM" id="SSF101898">
    <property type="entry name" value="NHL repeat"/>
    <property type="match status" value="1"/>
</dbReference>
<dbReference type="SUPFAM" id="SSF55874">
    <property type="entry name" value="ATPase domain of HSP90 chaperone/DNA topoisomerase II/histidine kinase"/>
    <property type="match status" value="1"/>
</dbReference>
<dbReference type="InterPro" id="IPR003018">
    <property type="entry name" value="GAF"/>
</dbReference>
<dbReference type="Pfam" id="PF06580">
    <property type="entry name" value="His_kinase"/>
    <property type="match status" value="1"/>
</dbReference>
<keyword evidence="1" id="KW-0732">Signal</keyword>
<keyword evidence="4" id="KW-1185">Reference proteome</keyword>
<evidence type="ECO:0000256" key="1">
    <source>
        <dbReference type="SAM" id="SignalP"/>
    </source>
</evidence>
<comment type="caution">
    <text evidence="3">The sequence shown here is derived from an EMBL/GenBank/DDBJ whole genome shotgun (WGS) entry which is preliminary data.</text>
</comment>
<accession>A0ABM8UME3</accession>
<dbReference type="SUPFAM" id="SSF63829">
    <property type="entry name" value="Calcium-dependent phosphotriesterase"/>
    <property type="match status" value="1"/>
</dbReference>
<dbReference type="InterPro" id="IPR011110">
    <property type="entry name" value="Reg_prop"/>
</dbReference>
<protein>
    <recommendedName>
        <fullName evidence="2">GAF domain-containing protein</fullName>
    </recommendedName>
</protein>
<organism evidence="3 4">
    <name type="scientific">Dyadobacter linearis</name>
    <dbReference type="NCBI Taxonomy" id="2823330"/>
    <lineage>
        <taxon>Bacteria</taxon>
        <taxon>Pseudomonadati</taxon>
        <taxon>Bacteroidota</taxon>
        <taxon>Cytophagia</taxon>
        <taxon>Cytophagales</taxon>
        <taxon>Spirosomataceae</taxon>
        <taxon>Dyadobacter</taxon>
    </lineage>
</organism>
<dbReference type="Gene3D" id="2.130.10.10">
    <property type="entry name" value="YVTN repeat-like/Quinoprotein amine dehydrogenase"/>
    <property type="match status" value="3"/>
</dbReference>
<dbReference type="InterPro" id="IPR036890">
    <property type="entry name" value="HATPase_C_sf"/>
</dbReference>
<dbReference type="Pfam" id="PF07495">
    <property type="entry name" value="Y_Y_Y"/>
    <property type="match status" value="1"/>
</dbReference>
<dbReference type="InterPro" id="IPR013783">
    <property type="entry name" value="Ig-like_fold"/>
</dbReference>
<dbReference type="PANTHER" id="PTHR34220:SF7">
    <property type="entry name" value="SENSOR HISTIDINE KINASE YPDA"/>
    <property type="match status" value="1"/>
</dbReference>
<proteinExistence type="predicted"/>
<dbReference type="SUPFAM" id="SSF55781">
    <property type="entry name" value="GAF domain-like"/>
    <property type="match status" value="1"/>
</dbReference>
<dbReference type="InterPro" id="IPR010559">
    <property type="entry name" value="Sig_transdc_His_kin_internal"/>
</dbReference>